<proteinExistence type="predicted"/>
<sequence length="290" mass="32351">MVGWCGRDETKMAEDDWDGPAEPHQTWAKANADIHCSSKMLELDFHWRVPYPLEERVLALAWVPTVAELFVVLQPITDGVSVVLSRLPTSIHLTGFSVLLSHYPFACLNACCNTRDTSSSFLRVAPVPVGQLSQALGQPNTRRDIEDRSADLSHGFVSPRADRHGLSIHTIHALLPTVPCHCPADNRETSCHHTFRNPIPNTDRRSRSGCSRSTTALRLGVLLAGCNPNDPLFYRRRIGCCRRDLGRLTGDLSDLRLNRGSASPKMQQSLISRYICIKVYCVRSTEVEPK</sequence>
<reference evidence="2" key="1">
    <citation type="journal article" date="2023" name="Mol. Phylogenet. Evol.">
        <title>Genome-scale phylogeny and comparative genomics of the fungal order Sordariales.</title>
        <authorList>
            <person name="Hensen N."/>
            <person name="Bonometti L."/>
            <person name="Westerberg I."/>
            <person name="Brannstrom I.O."/>
            <person name="Guillou S."/>
            <person name="Cros-Aarteil S."/>
            <person name="Calhoun S."/>
            <person name="Haridas S."/>
            <person name="Kuo A."/>
            <person name="Mondo S."/>
            <person name="Pangilinan J."/>
            <person name="Riley R."/>
            <person name="LaButti K."/>
            <person name="Andreopoulos B."/>
            <person name="Lipzen A."/>
            <person name="Chen C."/>
            <person name="Yan M."/>
            <person name="Daum C."/>
            <person name="Ng V."/>
            <person name="Clum A."/>
            <person name="Steindorff A."/>
            <person name="Ohm R.A."/>
            <person name="Martin F."/>
            <person name="Silar P."/>
            <person name="Natvig D.O."/>
            <person name="Lalanne C."/>
            <person name="Gautier V."/>
            <person name="Ament-Velasquez S.L."/>
            <person name="Kruys A."/>
            <person name="Hutchinson M.I."/>
            <person name="Powell A.J."/>
            <person name="Barry K."/>
            <person name="Miller A.N."/>
            <person name="Grigoriev I.V."/>
            <person name="Debuchy R."/>
            <person name="Gladieux P."/>
            <person name="Hiltunen Thoren M."/>
            <person name="Johannesson H."/>
        </authorList>
    </citation>
    <scope>NUCLEOTIDE SEQUENCE</scope>
    <source>
        <strain evidence="2">CBS 731.68</strain>
    </source>
</reference>
<organism evidence="2 3">
    <name type="scientific">Parathielavia appendiculata</name>
    <dbReference type="NCBI Taxonomy" id="2587402"/>
    <lineage>
        <taxon>Eukaryota</taxon>
        <taxon>Fungi</taxon>
        <taxon>Dikarya</taxon>
        <taxon>Ascomycota</taxon>
        <taxon>Pezizomycotina</taxon>
        <taxon>Sordariomycetes</taxon>
        <taxon>Sordariomycetidae</taxon>
        <taxon>Sordariales</taxon>
        <taxon>Chaetomiaceae</taxon>
        <taxon>Parathielavia</taxon>
    </lineage>
</organism>
<accession>A0AAN6U8N3</accession>
<gene>
    <name evidence="2" type="ORF">N657DRAFT_6681</name>
</gene>
<reference evidence="2" key="2">
    <citation type="submission" date="2023-05" db="EMBL/GenBank/DDBJ databases">
        <authorList>
            <consortium name="Lawrence Berkeley National Laboratory"/>
            <person name="Steindorff A."/>
            <person name="Hensen N."/>
            <person name="Bonometti L."/>
            <person name="Westerberg I."/>
            <person name="Brannstrom I.O."/>
            <person name="Guillou S."/>
            <person name="Cros-Aarteil S."/>
            <person name="Calhoun S."/>
            <person name="Haridas S."/>
            <person name="Kuo A."/>
            <person name="Mondo S."/>
            <person name="Pangilinan J."/>
            <person name="Riley R."/>
            <person name="Labutti K."/>
            <person name="Andreopoulos B."/>
            <person name="Lipzen A."/>
            <person name="Chen C."/>
            <person name="Yanf M."/>
            <person name="Daum C."/>
            <person name="Ng V."/>
            <person name="Clum A."/>
            <person name="Ohm R."/>
            <person name="Martin F."/>
            <person name="Silar P."/>
            <person name="Natvig D."/>
            <person name="Lalanne C."/>
            <person name="Gautier V."/>
            <person name="Ament-Velasquez S.L."/>
            <person name="Kruys A."/>
            <person name="Hutchinson M.I."/>
            <person name="Powell A.J."/>
            <person name="Barry K."/>
            <person name="Miller A.N."/>
            <person name="Grigoriev I.V."/>
            <person name="Debuchy R."/>
            <person name="Gladieux P."/>
            <person name="Thoren M.H."/>
            <person name="Johannesson H."/>
        </authorList>
    </citation>
    <scope>NUCLEOTIDE SEQUENCE</scope>
    <source>
        <strain evidence="2">CBS 731.68</strain>
    </source>
</reference>
<dbReference type="Proteomes" id="UP001302602">
    <property type="component" value="Unassembled WGS sequence"/>
</dbReference>
<name>A0AAN6U8N3_9PEZI</name>
<dbReference type="EMBL" id="MU853223">
    <property type="protein sequence ID" value="KAK4128174.1"/>
    <property type="molecule type" value="Genomic_DNA"/>
</dbReference>
<dbReference type="RefSeq" id="XP_062651945.1">
    <property type="nucleotide sequence ID" value="XM_062795433.1"/>
</dbReference>
<dbReference type="GeneID" id="87832201"/>
<keyword evidence="3" id="KW-1185">Reference proteome</keyword>
<feature type="compositionally biased region" description="Basic and acidic residues" evidence="1">
    <location>
        <begin position="1"/>
        <end position="14"/>
    </location>
</feature>
<evidence type="ECO:0000313" key="2">
    <source>
        <dbReference type="EMBL" id="KAK4128174.1"/>
    </source>
</evidence>
<protein>
    <submittedName>
        <fullName evidence="2">Uncharacterized protein</fullName>
    </submittedName>
</protein>
<evidence type="ECO:0000256" key="1">
    <source>
        <dbReference type="SAM" id="MobiDB-lite"/>
    </source>
</evidence>
<dbReference type="AlphaFoldDB" id="A0AAN6U8N3"/>
<evidence type="ECO:0000313" key="3">
    <source>
        <dbReference type="Proteomes" id="UP001302602"/>
    </source>
</evidence>
<comment type="caution">
    <text evidence="2">The sequence shown here is derived from an EMBL/GenBank/DDBJ whole genome shotgun (WGS) entry which is preliminary data.</text>
</comment>
<feature type="region of interest" description="Disordered" evidence="1">
    <location>
        <begin position="1"/>
        <end position="20"/>
    </location>
</feature>